<dbReference type="RefSeq" id="WP_190616629.1">
    <property type="nucleotide sequence ID" value="NZ_CP061538.1"/>
</dbReference>
<keyword evidence="1" id="KW-1133">Transmembrane helix</keyword>
<protein>
    <submittedName>
        <fullName evidence="3">Endonuclease/exonuclease/phosphatase family protein</fullName>
    </submittedName>
</protein>
<keyword evidence="3" id="KW-0255">Endonuclease</keyword>
<gene>
    <name evidence="3" type="ORF">IDM48_06755</name>
</gene>
<feature type="transmembrane region" description="Helical" evidence="1">
    <location>
        <begin position="64"/>
        <end position="83"/>
    </location>
</feature>
<feature type="transmembrane region" description="Helical" evidence="1">
    <location>
        <begin position="21"/>
        <end position="44"/>
    </location>
</feature>
<dbReference type="Pfam" id="PF03372">
    <property type="entry name" value="Exo_endo_phos"/>
    <property type="match status" value="1"/>
</dbReference>
<sequence length="356" mass="38706">MPSVQLGSRFVKKHRSRQRKTLIRVLLWLITAAVAVVVLCPALGFSRWMSVRLGFAQVLAFSRIAGLVLLVMVACIVLAQICIRRPEDNSKKLTWGFIFLLVWAGLGVYLVAFPQGTSGQVAAADMVSTRTLKIVSFNSQDTVNAENLRHLDDAFHADVYVFPEGGVSTVSTATQGAGLTGTLFEPRTQDFGGLYSEAVAPTTIFVRSSAGNFEQKPGISLSFGSVRLESKTANPLTILGVHTAPPLPALMSNWRNDLGLVGEFDRQINDTQSTIVVGDFNATMRHGEMADLENLHDAAQLARQERGTWPTSWPSAASAPIDHILVSSGISVERFETIVLDNGDHRAIFTELKVAD</sequence>
<dbReference type="AlphaFoldDB" id="A0A7H2BHH6"/>
<dbReference type="EMBL" id="CP061538">
    <property type="protein sequence ID" value="QNV39122.1"/>
    <property type="molecule type" value="Genomic_DNA"/>
</dbReference>
<dbReference type="SUPFAM" id="SSF56219">
    <property type="entry name" value="DNase I-like"/>
    <property type="match status" value="1"/>
</dbReference>
<dbReference type="Gene3D" id="3.60.10.10">
    <property type="entry name" value="Endonuclease/exonuclease/phosphatase"/>
    <property type="match status" value="1"/>
</dbReference>
<keyword evidence="1" id="KW-0812">Transmembrane</keyword>
<dbReference type="InterPro" id="IPR005135">
    <property type="entry name" value="Endo/exonuclease/phosphatase"/>
</dbReference>
<organism evidence="3 4">
    <name type="scientific">Rothia amarae</name>
    <dbReference type="NCBI Taxonomy" id="169480"/>
    <lineage>
        <taxon>Bacteria</taxon>
        <taxon>Bacillati</taxon>
        <taxon>Actinomycetota</taxon>
        <taxon>Actinomycetes</taxon>
        <taxon>Micrococcales</taxon>
        <taxon>Micrococcaceae</taxon>
        <taxon>Rothia</taxon>
    </lineage>
</organism>
<dbReference type="GO" id="GO:0004527">
    <property type="term" value="F:exonuclease activity"/>
    <property type="evidence" value="ECO:0007669"/>
    <property type="project" value="UniProtKB-KW"/>
</dbReference>
<keyword evidence="3" id="KW-0269">Exonuclease</keyword>
<dbReference type="GO" id="GO:0004519">
    <property type="term" value="F:endonuclease activity"/>
    <property type="evidence" value="ECO:0007669"/>
    <property type="project" value="UniProtKB-KW"/>
</dbReference>
<name>A0A7H2BHH6_9MICC</name>
<keyword evidence="3" id="KW-0540">Nuclease</keyword>
<dbReference type="Proteomes" id="UP000516421">
    <property type="component" value="Chromosome"/>
</dbReference>
<evidence type="ECO:0000313" key="3">
    <source>
        <dbReference type="EMBL" id="QNV39122.1"/>
    </source>
</evidence>
<keyword evidence="1" id="KW-0472">Membrane</keyword>
<keyword evidence="4" id="KW-1185">Reference proteome</keyword>
<proteinExistence type="predicted"/>
<dbReference type="InterPro" id="IPR036691">
    <property type="entry name" value="Endo/exonu/phosph_ase_sf"/>
</dbReference>
<keyword evidence="3" id="KW-0378">Hydrolase</keyword>
<dbReference type="KEGG" id="rama:IDM48_06755"/>
<feature type="domain" description="Endonuclease/exonuclease/phosphatase" evidence="2">
    <location>
        <begin position="202"/>
        <end position="345"/>
    </location>
</feature>
<reference evidence="3 4" key="1">
    <citation type="submission" date="2020-09" db="EMBL/GenBank/DDBJ databases">
        <title>Investigation of environmental microbe.</title>
        <authorList>
            <person name="Ou Y."/>
            <person name="Kang Q."/>
        </authorList>
    </citation>
    <scope>NUCLEOTIDE SEQUENCE [LARGE SCALE GENOMIC DNA]</scope>
    <source>
        <strain evidence="3 4">KJZ-9</strain>
    </source>
</reference>
<accession>A0A7H2BHH6</accession>
<feature type="transmembrane region" description="Helical" evidence="1">
    <location>
        <begin position="95"/>
        <end position="113"/>
    </location>
</feature>
<evidence type="ECO:0000313" key="4">
    <source>
        <dbReference type="Proteomes" id="UP000516421"/>
    </source>
</evidence>
<evidence type="ECO:0000259" key="2">
    <source>
        <dbReference type="Pfam" id="PF03372"/>
    </source>
</evidence>
<evidence type="ECO:0000256" key="1">
    <source>
        <dbReference type="SAM" id="Phobius"/>
    </source>
</evidence>